<dbReference type="InterPro" id="IPR006860">
    <property type="entry name" value="FecR"/>
</dbReference>
<name>A0A6N8JGQ3_9BACT</name>
<comment type="caution">
    <text evidence="4">The sequence shown here is derived from an EMBL/GenBank/DDBJ whole genome shotgun (WGS) entry which is preliminary data.</text>
</comment>
<evidence type="ECO:0000259" key="3">
    <source>
        <dbReference type="Pfam" id="PF16344"/>
    </source>
</evidence>
<dbReference type="GO" id="GO:0016989">
    <property type="term" value="F:sigma factor antagonist activity"/>
    <property type="evidence" value="ECO:0007669"/>
    <property type="project" value="TreeGrafter"/>
</dbReference>
<dbReference type="EMBL" id="WRXO01000011">
    <property type="protein sequence ID" value="MVT44400.1"/>
    <property type="molecule type" value="Genomic_DNA"/>
</dbReference>
<evidence type="ECO:0000259" key="2">
    <source>
        <dbReference type="Pfam" id="PF04773"/>
    </source>
</evidence>
<dbReference type="InterPro" id="IPR012373">
    <property type="entry name" value="Ferrdict_sens_TM"/>
</dbReference>
<keyword evidence="1" id="KW-0812">Transmembrane</keyword>
<feature type="transmembrane region" description="Helical" evidence="1">
    <location>
        <begin position="85"/>
        <end position="106"/>
    </location>
</feature>
<dbReference type="Gene3D" id="2.60.120.1440">
    <property type="match status" value="1"/>
</dbReference>
<dbReference type="RefSeq" id="WP_157303195.1">
    <property type="nucleotide sequence ID" value="NZ_BAAAZB010000036.1"/>
</dbReference>
<feature type="domain" description="Protein FecR C-terminal" evidence="3">
    <location>
        <begin position="308"/>
        <end position="368"/>
    </location>
</feature>
<dbReference type="PANTHER" id="PTHR30273:SF2">
    <property type="entry name" value="PROTEIN FECR"/>
    <property type="match status" value="1"/>
</dbReference>
<dbReference type="OrthoDB" id="643697at2"/>
<protein>
    <submittedName>
        <fullName evidence="4">DUF4974 domain-containing protein</fullName>
    </submittedName>
</protein>
<sequence length="378" mass="42428">MNHERIYQLLLQKRNGTISGPDDEYVTGLINVHEDIELMWKAIKHSPSIQGEERFWHEMNTDAAWQLVEEKLQPRPRRMWWSGGWLIAALVTGVVGTGLIFVWQAIHTENPRPKELAVAETTEKPGLQLKLANGQTVMLPYNQTNQQLSAGNVKLSAGSKKLQYTGTGEGFNTLVVPPKMDYKLVLSDGTEVWLNATSRLRFPFTFSGDKREVYLEGEAFFTVAKNATQTFIVHTEKSDIQVLGTTFNVSAYKDAVMSTSLVSGAVVSKTGKTEVILKPGEEAVLAGEKFDVRKFDEDEVLAWMRGIYIFHNTSLQDIGGVIGRWYGVKVVFDNPEIAGKKFTGGLEKLQNLDYFLETLQIVGNVQHSYDKQGVLHFK</sequence>
<keyword evidence="5" id="KW-1185">Reference proteome</keyword>
<dbReference type="Pfam" id="PF16344">
    <property type="entry name" value="FecR_C"/>
    <property type="match status" value="1"/>
</dbReference>
<evidence type="ECO:0000313" key="4">
    <source>
        <dbReference type="EMBL" id="MVT44400.1"/>
    </source>
</evidence>
<reference evidence="4 5" key="1">
    <citation type="submission" date="2019-12" db="EMBL/GenBank/DDBJ databases">
        <title>The draft genomic sequence of strain Chitinophaga oryziterrae JCM 16595.</title>
        <authorList>
            <person name="Zhang X."/>
        </authorList>
    </citation>
    <scope>NUCLEOTIDE SEQUENCE [LARGE SCALE GENOMIC DNA]</scope>
    <source>
        <strain evidence="4 5">JCM 16595</strain>
    </source>
</reference>
<gene>
    <name evidence="4" type="ORF">GO495_27650</name>
</gene>
<dbReference type="AlphaFoldDB" id="A0A6N8JGQ3"/>
<evidence type="ECO:0000256" key="1">
    <source>
        <dbReference type="SAM" id="Phobius"/>
    </source>
</evidence>
<dbReference type="InterPro" id="IPR032508">
    <property type="entry name" value="FecR_C"/>
</dbReference>
<keyword evidence="1" id="KW-1133">Transmembrane helix</keyword>
<organism evidence="4 5">
    <name type="scientific">Chitinophaga oryziterrae</name>
    <dbReference type="NCBI Taxonomy" id="1031224"/>
    <lineage>
        <taxon>Bacteria</taxon>
        <taxon>Pseudomonadati</taxon>
        <taxon>Bacteroidota</taxon>
        <taxon>Chitinophagia</taxon>
        <taxon>Chitinophagales</taxon>
        <taxon>Chitinophagaceae</taxon>
        <taxon>Chitinophaga</taxon>
    </lineage>
</organism>
<dbReference type="Pfam" id="PF04773">
    <property type="entry name" value="FecR"/>
    <property type="match status" value="1"/>
</dbReference>
<feature type="domain" description="FecR protein" evidence="2">
    <location>
        <begin position="181"/>
        <end position="266"/>
    </location>
</feature>
<evidence type="ECO:0000313" key="5">
    <source>
        <dbReference type="Proteomes" id="UP000468388"/>
    </source>
</evidence>
<keyword evidence="1" id="KW-0472">Membrane</keyword>
<accession>A0A6N8JGQ3</accession>
<dbReference type="Gene3D" id="3.55.50.30">
    <property type="match status" value="1"/>
</dbReference>
<dbReference type="Proteomes" id="UP000468388">
    <property type="component" value="Unassembled WGS sequence"/>
</dbReference>
<dbReference type="PANTHER" id="PTHR30273">
    <property type="entry name" value="PERIPLASMIC SIGNAL SENSOR AND SIGMA FACTOR ACTIVATOR FECR-RELATED"/>
    <property type="match status" value="1"/>
</dbReference>
<proteinExistence type="predicted"/>